<evidence type="ECO:0000259" key="2">
    <source>
        <dbReference type="Pfam" id="PF07883"/>
    </source>
</evidence>
<dbReference type="InterPro" id="IPR051610">
    <property type="entry name" value="GPI/OXD"/>
</dbReference>
<dbReference type="InterPro" id="IPR013096">
    <property type="entry name" value="Cupin_2"/>
</dbReference>
<organism evidence="3">
    <name type="scientific">bioreactor metagenome</name>
    <dbReference type="NCBI Taxonomy" id="1076179"/>
    <lineage>
        <taxon>unclassified sequences</taxon>
        <taxon>metagenomes</taxon>
        <taxon>ecological metagenomes</taxon>
    </lineage>
</organism>
<dbReference type="SUPFAM" id="SSF51182">
    <property type="entry name" value="RmlC-like cupins"/>
    <property type="match status" value="1"/>
</dbReference>
<dbReference type="InterPro" id="IPR014710">
    <property type="entry name" value="RmlC-like_jellyroll"/>
</dbReference>
<feature type="domain" description="Cupin type-2" evidence="2">
    <location>
        <begin position="34"/>
        <end position="100"/>
    </location>
</feature>
<reference evidence="3" key="1">
    <citation type="submission" date="2019-08" db="EMBL/GenBank/DDBJ databases">
        <authorList>
            <person name="Kucharzyk K."/>
            <person name="Murdoch R.W."/>
            <person name="Higgins S."/>
            <person name="Loffler F."/>
        </authorList>
    </citation>
    <scope>NUCLEOTIDE SEQUENCE</scope>
</reference>
<dbReference type="EMBL" id="VSSQ01000003">
    <property type="protein sequence ID" value="MPL56268.1"/>
    <property type="molecule type" value="Genomic_DNA"/>
</dbReference>
<dbReference type="InterPro" id="IPR011051">
    <property type="entry name" value="RmlC_Cupin_sf"/>
</dbReference>
<dbReference type="Pfam" id="PF07883">
    <property type="entry name" value="Cupin_2"/>
    <property type="match status" value="1"/>
</dbReference>
<gene>
    <name evidence="3" type="ORF">SDC9_01752</name>
</gene>
<accession>A0A644SNP9</accession>
<dbReference type="AlphaFoldDB" id="A0A644SNP9"/>
<dbReference type="GO" id="GO:0046872">
    <property type="term" value="F:metal ion binding"/>
    <property type="evidence" value="ECO:0007669"/>
    <property type="project" value="UniProtKB-KW"/>
</dbReference>
<dbReference type="PANTHER" id="PTHR35848">
    <property type="entry name" value="OXALATE-BINDING PROTEIN"/>
    <property type="match status" value="1"/>
</dbReference>
<dbReference type="PANTHER" id="PTHR35848:SF9">
    <property type="entry name" value="SLL1358 PROTEIN"/>
    <property type="match status" value="1"/>
</dbReference>
<evidence type="ECO:0000313" key="3">
    <source>
        <dbReference type="EMBL" id="MPL56268.1"/>
    </source>
</evidence>
<name>A0A644SNP9_9ZZZZ</name>
<evidence type="ECO:0000256" key="1">
    <source>
        <dbReference type="ARBA" id="ARBA00022723"/>
    </source>
</evidence>
<comment type="caution">
    <text evidence="3">The sequence shown here is derived from an EMBL/GenBank/DDBJ whole genome shotgun (WGS) entry which is preliminary data.</text>
</comment>
<keyword evidence="1" id="KW-0479">Metal-binding</keyword>
<protein>
    <recommendedName>
        <fullName evidence="2">Cupin type-2 domain-containing protein</fullName>
    </recommendedName>
</protein>
<dbReference type="Gene3D" id="2.60.120.10">
    <property type="entry name" value="Jelly Rolls"/>
    <property type="match status" value="1"/>
</dbReference>
<sequence length="112" mass="13044">MIISKQNSEHYFWGEQCDSWVFHNSKNLVVKNEVMPPKTSEKLHFHELAQQFFYILKGEATFYVEGEKFMVKSGEGIAIEAKKKHYIANETSENLEFLVISNPSTDEDRILV</sequence>
<proteinExistence type="predicted"/>